<keyword evidence="2" id="KW-1185">Reference proteome</keyword>
<accession>A0A9D3UVC3</accession>
<evidence type="ECO:0000313" key="1">
    <source>
        <dbReference type="EMBL" id="KAH1063060.1"/>
    </source>
</evidence>
<proteinExistence type="predicted"/>
<reference evidence="1 2" key="1">
    <citation type="journal article" date="2021" name="Plant Biotechnol. J.">
        <title>Multi-omics assisted identification of the key and species-specific regulatory components of drought-tolerant mechanisms in Gossypium stocksii.</title>
        <authorList>
            <person name="Yu D."/>
            <person name="Ke L."/>
            <person name="Zhang D."/>
            <person name="Wu Y."/>
            <person name="Sun Y."/>
            <person name="Mei J."/>
            <person name="Sun J."/>
            <person name="Sun Y."/>
        </authorList>
    </citation>
    <scope>NUCLEOTIDE SEQUENCE [LARGE SCALE GENOMIC DNA]</scope>
    <source>
        <strain evidence="2">cv. E1</strain>
        <tissue evidence="1">Leaf</tissue>
    </source>
</reference>
<dbReference type="InterPro" id="IPR032675">
    <property type="entry name" value="LRR_dom_sf"/>
</dbReference>
<evidence type="ECO:0000313" key="2">
    <source>
        <dbReference type="Proteomes" id="UP000828251"/>
    </source>
</evidence>
<organism evidence="1 2">
    <name type="scientific">Gossypium stocksii</name>
    <dbReference type="NCBI Taxonomy" id="47602"/>
    <lineage>
        <taxon>Eukaryota</taxon>
        <taxon>Viridiplantae</taxon>
        <taxon>Streptophyta</taxon>
        <taxon>Embryophyta</taxon>
        <taxon>Tracheophyta</taxon>
        <taxon>Spermatophyta</taxon>
        <taxon>Magnoliopsida</taxon>
        <taxon>eudicotyledons</taxon>
        <taxon>Gunneridae</taxon>
        <taxon>Pentapetalae</taxon>
        <taxon>rosids</taxon>
        <taxon>malvids</taxon>
        <taxon>Malvales</taxon>
        <taxon>Malvaceae</taxon>
        <taxon>Malvoideae</taxon>
        <taxon>Gossypium</taxon>
    </lineage>
</organism>
<dbReference type="Gene3D" id="3.80.10.10">
    <property type="entry name" value="Ribonuclease Inhibitor"/>
    <property type="match status" value="1"/>
</dbReference>
<dbReference type="EMBL" id="JAIQCV010000009">
    <property type="protein sequence ID" value="KAH1063060.1"/>
    <property type="molecule type" value="Genomic_DNA"/>
</dbReference>
<dbReference type="AlphaFoldDB" id="A0A9D3UVC3"/>
<gene>
    <name evidence="1" type="ORF">J1N35_028047</name>
</gene>
<protein>
    <submittedName>
        <fullName evidence="1">Uncharacterized protein</fullName>
    </submittedName>
</protein>
<comment type="caution">
    <text evidence="1">The sequence shown here is derived from an EMBL/GenBank/DDBJ whole genome shotgun (WGS) entry which is preliminary data.</text>
</comment>
<sequence>MEPFLQFLGRLQACNLFSFNKFNGEIPNELGENSGSLMHLHLASSGLSDSISSNLVTGLSMSYMDLVGLYSSFFYRNALINVGSGPSPSSLSEFVLLHDFGRNQFTGYILCLLSLIMFSG</sequence>
<dbReference type="Proteomes" id="UP000828251">
    <property type="component" value="Unassembled WGS sequence"/>
</dbReference>
<name>A0A9D3UVC3_9ROSI</name>